<dbReference type="PROSITE" id="PS50096">
    <property type="entry name" value="IQ"/>
    <property type="match status" value="2"/>
</dbReference>
<dbReference type="EMBL" id="JACVVK020000276">
    <property type="protein sequence ID" value="KAK7480705.1"/>
    <property type="molecule type" value="Genomic_DNA"/>
</dbReference>
<dbReference type="Proteomes" id="UP001519460">
    <property type="component" value="Unassembled WGS sequence"/>
</dbReference>
<reference evidence="1 2" key="1">
    <citation type="journal article" date="2023" name="Sci. Data">
        <title>Genome assembly of the Korean intertidal mud-creeper Batillaria attramentaria.</title>
        <authorList>
            <person name="Patra A.K."/>
            <person name="Ho P.T."/>
            <person name="Jun S."/>
            <person name="Lee S.J."/>
            <person name="Kim Y."/>
            <person name="Won Y.J."/>
        </authorList>
    </citation>
    <scope>NUCLEOTIDE SEQUENCE [LARGE SCALE GENOMIC DNA]</scope>
    <source>
        <strain evidence="1">Wonlab-2016</strain>
    </source>
</reference>
<name>A0ABD0K129_9CAEN</name>
<feature type="non-terminal residue" evidence="1">
    <location>
        <position position="1"/>
    </location>
</feature>
<sequence>DNSLIALRIAFFSTAERQALYAHGARNEQAQHAACIEIQRVWRGYNVRLQLKGLIGTTQRKNKKAYIGLRTAYSAYIQKCLANHTRTKDIMSFSSYCAWRIQQYWFAQCPERKEKHEERLKNLVPAIRNRAASVIQRAWRSHVDWEVYKYYREHITWHNQGDPAGMLRCINPQEAKLLDAASGTVVRFRLAGAKFPPDIYYKIFTHRPIQDLCANSPKDYVIEDARKAILKKKRWFTKYMEVPDVIKEFEKQFWYQRIENNGWRLASTHIVKHVLRDEVTCETTQKKLYEFSHSRLRRRQDVERQRKQKKLDWLKKMYKEGKLSAKSPDRTMATMIGEAAVGLANTARYVDPDVVEDWEVEALLKWTTGLNFDDYIGNWTTLGTTMPSDFRQG</sequence>
<dbReference type="AlphaFoldDB" id="A0ABD0K129"/>
<dbReference type="Pfam" id="PF00612">
    <property type="entry name" value="IQ"/>
    <property type="match status" value="2"/>
</dbReference>
<protein>
    <submittedName>
        <fullName evidence="1">Uncharacterized protein</fullName>
    </submittedName>
</protein>
<dbReference type="CDD" id="cd23767">
    <property type="entry name" value="IQCD"/>
    <property type="match status" value="1"/>
</dbReference>
<accession>A0ABD0K129</accession>
<proteinExistence type="predicted"/>
<gene>
    <name evidence="1" type="ORF">BaRGS_00028073</name>
</gene>
<evidence type="ECO:0000313" key="2">
    <source>
        <dbReference type="Proteomes" id="UP001519460"/>
    </source>
</evidence>
<organism evidence="1 2">
    <name type="scientific">Batillaria attramentaria</name>
    <dbReference type="NCBI Taxonomy" id="370345"/>
    <lineage>
        <taxon>Eukaryota</taxon>
        <taxon>Metazoa</taxon>
        <taxon>Spiralia</taxon>
        <taxon>Lophotrochozoa</taxon>
        <taxon>Mollusca</taxon>
        <taxon>Gastropoda</taxon>
        <taxon>Caenogastropoda</taxon>
        <taxon>Sorbeoconcha</taxon>
        <taxon>Cerithioidea</taxon>
        <taxon>Batillariidae</taxon>
        <taxon>Batillaria</taxon>
    </lineage>
</organism>
<keyword evidence="2" id="KW-1185">Reference proteome</keyword>
<dbReference type="PANTHER" id="PTHR33504">
    <property type="entry name" value="NADH DEHYDROGENASE (UBIQUINONE) 1 BETA SUBCOMPLEX, 4"/>
    <property type="match status" value="1"/>
</dbReference>
<evidence type="ECO:0000313" key="1">
    <source>
        <dbReference type="EMBL" id="KAK7480705.1"/>
    </source>
</evidence>
<dbReference type="InterPro" id="IPR000048">
    <property type="entry name" value="IQ_motif_EF-hand-BS"/>
</dbReference>
<dbReference type="PANTHER" id="PTHR33504:SF2">
    <property type="entry name" value="PROTEIN MFI"/>
    <property type="match status" value="1"/>
</dbReference>
<comment type="caution">
    <text evidence="1">The sequence shown here is derived from an EMBL/GenBank/DDBJ whole genome shotgun (WGS) entry which is preliminary data.</text>
</comment>